<evidence type="ECO:0000313" key="1">
    <source>
        <dbReference type="EMBL" id="KKM64609.1"/>
    </source>
</evidence>
<reference evidence="1" key="1">
    <citation type="journal article" date="2015" name="Nature">
        <title>Complex archaea that bridge the gap between prokaryotes and eukaryotes.</title>
        <authorList>
            <person name="Spang A."/>
            <person name="Saw J.H."/>
            <person name="Jorgensen S.L."/>
            <person name="Zaremba-Niedzwiedzka K."/>
            <person name="Martijn J."/>
            <person name="Lind A.E."/>
            <person name="van Eijk R."/>
            <person name="Schleper C."/>
            <person name="Guy L."/>
            <person name="Ettema T.J."/>
        </authorList>
    </citation>
    <scope>NUCLEOTIDE SEQUENCE</scope>
</reference>
<name>A0A0F9J4D7_9ZZZZ</name>
<dbReference type="AlphaFoldDB" id="A0A0F9J4D7"/>
<proteinExistence type="predicted"/>
<comment type="caution">
    <text evidence="1">The sequence shown here is derived from an EMBL/GenBank/DDBJ whole genome shotgun (WGS) entry which is preliminary data.</text>
</comment>
<gene>
    <name evidence="1" type="ORF">LCGC14_1499690</name>
</gene>
<dbReference type="EMBL" id="LAZR01010868">
    <property type="protein sequence ID" value="KKM64609.1"/>
    <property type="molecule type" value="Genomic_DNA"/>
</dbReference>
<sequence length="113" mass="12605">MKYREFIAALEQGKITSAYLFEEEEDRVPVVSGETSEETQVMTDPQVLIKNGLNFFTGLTKILGNPEATRKLVSTIVARDEKDGKTYLKLPVESEKAVENVLGLIGNLMKNLN</sequence>
<accession>A0A0F9J4D7</accession>
<organism evidence="1">
    <name type="scientific">marine sediment metagenome</name>
    <dbReference type="NCBI Taxonomy" id="412755"/>
    <lineage>
        <taxon>unclassified sequences</taxon>
        <taxon>metagenomes</taxon>
        <taxon>ecological metagenomes</taxon>
    </lineage>
</organism>
<protein>
    <submittedName>
        <fullName evidence="1">Uncharacterized protein</fullName>
    </submittedName>
</protein>